<dbReference type="AlphaFoldDB" id="A0A4Y9SVU4"/>
<dbReference type="Proteomes" id="UP000297729">
    <property type="component" value="Unassembled WGS sequence"/>
</dbReference>
<evidence type="ECO:0000313" key="3">
    <source>
        <dbReference type="Proteomes" id="UP000297729"/>
    </source>
</evidence>
<dbReference type="SMART" id="SM01321">
    <property type="entry name" value="Y1_Tnp"/>
    <property type="match status" value="1"/>
</dbReference>
<feature type="domain" description="Transposase IS200-like" evidence="1">
    <location>
        <begin position="9"/>
        <end position="124"/>
    </location>
</feature>
<dbReference type="RefSeq" id="WP_135199809.1">
    <property type="nucleotide sequence ID" value="NZ_SPVG01000018.1"/>
</dbReference>
<dbReference type="GO" id="GO:0003677">
    <property type="term" value="F:DNA binding"/>
    <property type="evidence" value="ECO:0007669"/>
    <property type="project" value="InterPro"/>
</dbReference>
<gene>
    <name evidence="2" type="ORF">E4L98_01565</name>
</gene>
<dbReference type="GO" id="GO:0004803">
    <property type="term" value="F:transposase activity"/>
    <property type="evidence" value="ECO:0007669"/>
    <property type="project" value="InterPro"/>
</dbReference>
<comment type="caution">
    <text evidence="2">The sequence shown here is derived from an EMBL/GenBank/DDBJ whole genome shotgun (WGS) entry which is preliminary data.</text>
</comment>
<dbReference type="Gene3D" id="3.30.70.1290">
    <property type="entry name" value="Transposase IS200-like"/>
    <property type="match status" value="1"/>
</dbReference>
<dbReference type="GO" id="GO:0006313">
    <property type="term" value="P:DNA transposition"/>
    <property type="evidence" value="ECO:0007669"/>
    <property type="project" value="InterPro"/>
</dbReference>
<dbReference type="InterPro" id="IPR002686">
    <property type="entry name" value="Transposase_17"/>
</dbReference>
<dbReference type="SUPFAM" id="SSF143422">
    <property type="entry name" value="Transposase IS200-like"/>
    <property type="match status" value="1"/>
</dbReference>
<name>A0A4Y9SVU4_9BURK</name>
<evidence type="ECO:0000313" key="2">
    <source>
        <dbReference type="EMBL" id="TFW30840.1"/>
    </source>
</evidence>
<sequence length="227" mass="26370">MPRRARLIMPEVPVHIIQRGNNRQACFYQDQDRKRYLDWLTEYAGGCGCDIHAYVLMSNHVHLLLTPATARAASAMMKSLAQRYTQYVNRKYERSGSMWEGRFRSCLIQDRTYLLNCYRYIELNPVRAQMATHPASYPWSSHRNNAYGVPSGLLRPHPLYLALGNDTHRRQVAYQTLFQHELDANLIERFRRSTNGNYALGDSDFATWVEEELMERASPAKAGRPKI</sequence>
<organism evidence="2 3">
    <name type="scientific">Duganella callida</name>
    <dbReference type="NCBI Taxonomy" id="2561932"/>
    <lineage>
        <taxon>Bacteria</taxon>
        <taxon>Pseudomonadati</taxon>
        <taxon>Pseudomonadota</taxon>
        <taxon>Betaproteobacteria</taxon>
        <taxon>Burkholderiales</taxon>
        <taxon>Oxalobacteraceae</taxon>
        <taxon>Telluria group</taxon>
        <taxon>Duganella</taxon>
    </lineage>
</organism>
<dbReference type="InterPro" id="IPR036515">
    <property type="entry name" value="Transposase_17_sf"/>
</dbReference>
<reference evidence="2 3" key="1">
    <citation type="submission" date="2019-03" db="EMBL/GenBank/DDBJ databases">
        <title>Draft Genome Sequence of Duganella callidus sp. nov., a Novel Duganella Species Isolated from Cultivated Soil.</title>
        <authorList>
            <person name="Raths R."/>
            <person name="Peta V."/>
            <person name="Bucking H."/>
        </authorList>
    </citation>
    <scope>NUCLEOTIDE SEQUENCE [LARGE SCALE GENOMIC DNA]</scope>
    <source>
        <strain evidence="2 3">DN04</strain>
    </source>
</reference>
<dbReference type="Pfam" id="PF01797">
    <property type="entry name" value="Y1_Tnp"/>
    <property type="match status" value="1"/>
</dbReference>
<dbReference type="OrthoDB" id="9814067at2"/>
<accession>A0A4Y9SVU4</accession>
<dbReference type="PANTHER" id="PTHR34322:SF2">
    <property type="entry name" value="TRANSPOSASE IS200-LIKE DOMAIN-CONTAINING PROTEIN"/>
    <property type="match status" value="1"/>
</dbReference>
<proteinExistence type="predicted"/>
<dbReference type="EMBL" id="SPVG01000018">
    <property type="protein sequence ID" value="TFW30840.1"/>
    <property type="molecule type" value="Genomic_DNA"/>
</dbReference>
<protein>
    <submittedName>
        <fullName evidence="2">Transposase</fullName>
    </submittedName>
</protein>
<keyword evidence="3" id="KW-1185">Reference proteome</keyword>
<dbReference type="PANTHER" id="PTHR34322">
    <property type="entry name" value="TRANSPOSASE, Y1_TNP DOMAIN-CONTAINING"/>
    <property type="match status" value="1"/>
</dbReference>
<evidence type="ECO:0000259" key="1">
    <source>
        <dbReference type="SMART" id="SM01321"/>
    </source>
</evidence>